<dbReference type="CDD" id="cd00947">
    <property type="entry name" value="TBP_aldolase_IIB"/>
    <property type="match status" value="1"/>
</dbReference>
<dbReference type="EMBL" id="JAUOZS010000001">
    <property type="protein sequence ID" value="MDT8900971.1"/>
    <property type="molecule type" value="Genomic_DNA"/>
</dbReference>
<organism evidence="2 3">
    <name type="scientific">Anaeroselena agilis</name>
    <dbReference type="NCBI Taxonomy" id="3063788"/>
    <lineage>
        <taxon>Bacteria</taxon>
        <taxon>Bacillati</taxon>
        <taxon>Bacillota</taxon>
        <taxon>Negativicutes</taxon>
        <taxon>Acetonemataceae</taxon>
        <taxon>Anaeroselena</taxon>
    </lineage>
</organism>
<dbReference type="InterPro" id="IPR000771">
    <property type="entry name" value="FBA_II"/>
</dbReference>
<dbReference type="InterPro" id="IPR050246">
    <property type="entry name" value="Class_II_FBP_aldolase"/>
</dbReference>
<dbReference type="NCBIfam" id="TIGR00167">
    <property type="entry name" value="cbbA"/>
    <property type="match status" value="1"/>
</dbReference>
<protein>
    <submittedName>
        <fullName evidence="2">Class II fructose-bisphosphate aldolase family protein</fullName>
    </submittedName>
</protein>
<comment type="caution">
    <text evidence="2">The sequence shown here is derived from an EMBL/GenBank/DDBJ whole genome shotgun (WGS) entry which is preliminary data.</text>
</comment>
<comment type="cofactor">
    <cofactor evidence="1">
        <name>Zn(2+)</name>
        <dbReference type="ChEBI" id="CHEBI:29105"/>
    </cofactor>
</comment>
<evidence type="ECO:0000313" key="3">
    <source>
        <dbReference type="Proteomes" id="UP001254848"/>
    </source>
</evidence>
<keyword evidence="3" id="KW-1185">Reference proteome</keyword>
<dbReference type="InterPro" id="IPR013785">
    <property type="entry name" value="Aldolase_TIM"/>
</dbReference>
<name>A0ABU3NVX4_9FIRM</name>
<gene>
    <name evidence="2" type="ORF">Q4T40_06965</name>
</gene>
<sequence length="282" mass="30900">MSLVTMRELLQDARKRKYAVGGFNVFNFETLSAVMEVAEELKTPLVLGIPERLFKFVDVDTLSAAMVRAAQKASVPVALHLDHGHTYEGVLKAIRWGFTSVMFDGSALPLAENLKRTKDITRIAHTLGISVEGELGYVGFNDSKTDIKEDNIVTPDIAAEFVDKTKIDALAVAVGNNHGAYRGSPKLNFSRLSELNQAVNVPLVMHGGSRLSREEYRNSIVSGISKINIATDMSQAASDTLKAELLKSPNANYIHLMTVVKKGVKDSVRKYMLAFECISKAV</sequence>
<reference evidence="2 3" key="1">
    <citation type="submission" date="2023-07" db="EMBL/GenBank/DDBJ databases">
        <title>The novel representative of Negativicutes class, Anaeroselena agilis gen. nov. sp. nov.</title>
        <authorList>
            <person name="Prokofeva M.I."/>
            <person name="Elcheninov A.G."/>
            <person name="Klyukina A."/>
            <person name="Kublanov I.V."/>
            <person name="Frolov E.N."/>
            <person name="Podosokorskaya O.A."/>
        </authorList>
    </citation>
    <scope>NUCLEOTIDE SEQUENCE [LARGE SCALE GENOMIC DNA]</scope>
    <source>
        <strain evidence="2 3">4137-cl</strain>
    </source>
</reference>
<proteinExistence type="predicted"/>
<dbReference type="PANTHER" id="PTHR30304:SF0">
    <property type="entry name" value="D-TAGATOSE-1,6-BISPHOSPHATE ALDOLASE SUBUNIT GATY-RELATED"/>
    <property type="match status" value="1"/>
</dbReference>
<accession>A0ABU3NVX4</accession>
<dbReference type="Proteomes" id="UP001254848">
    <property type="component" value="Unassembled WGS sequence"/>
</dbReference>
<evidence type="ECO:0000256" key="1">
    <source>
        <dbReference type="ARBA" id="ARBA00001947"/>
    </source>
</evidence>
<dbReference type="Pfam" id="PF01116">
    <property type="entry name" value="F_bP_aldolase"/>
    <property type="match status" value="1"/>
</dbReference>
<dbReference type="PANTHER" id="PTHR30304">
    <property type="entry name" value="D-TAGATOSE-1,6-BISPHOSPHATE ALDOLASE"/>
    <property type="match status" value="1"/>
</dbReference>
<dbReference type="SUPFAM" id="SSF51569">
    <property type="entry name" value="Aldolase"/>
    <property type="match status" value="1"/>
</dbReference>
<dbReference type="RefSeq" id="WP_413779501.1">
    <property type="nucleotide sequence ID" value="NZ_JAUOZS010000001.1"/>
</dbReference>
<evidence type="ECO:0000313" key="2">
    <source>
        <dbReference type="EMBL" id="MDT8900971.1"/>
    </source>
</evidence>
<dbReference type="PIRSF" id="PIRSF001359">
    <property type="entry name" value="F_bP_aldolase_II"/>
    <property type="match status" value="1"/>
</dbReference>
<dbReference type="Gene3D" id="3.20.20.70">
    <property type="entry name" value="Aldolase class I"/>
    <property type="match status" value="1"/>
</dbReference>